<organism evidence="1 2">
    <name type="scientific">Burkholderia dolosa</name>
    <dbReference type="NCBI Taxonomy" id="152500"/>
    <lineage>
        <taxon>Bacteria</taxon>
        <taxon>Pseudomonadati</taxon>
        <taxon>Pseudomonadota</taxon>
        <taxon>Betaproteobacteria</taxon>
        <taxon>Burkholderiales</taxon>
        <taxon>Burkholderiaceae</taxon>
        <taxon>Burkholderia</taxon>
        <taxon>Burkholderia cepacia complex</taxon>
    </lineage>
</organism>
<gene>
    <name evidence="1" type="ORF">I6K02_20735</name>
</gene>
<dbReference type="GeneID" id="93128830"/>
<dbReference type="Gene3D" id="3.40.50.300">
    <property type="entry name" value="P-loop containing nucleotide triphosphate hydrolases"/>
    <property type="match status" value="1"/>
</dbReference>
<reference evidence="1 2" key="1">
    <citation type="submission" date="2021-02" db="EMBL/GenBank/DDBJ databases">
        <title>FDA dAtabase for Regulatory Grade micrObial Sequences (FDA-ARGOS): Supporting development and validation of Infectious Disease Dx tests.</title>
        <authorList>
            <person name="Minogue T."/>
            <person name="Wolcott M."/>
            <person name="Wasieloski L."/>
            <person name="Aguilar W."/>
            <person name="Moore D."/>
            <person name="Jaissle J."/>
            <person name="Tallon L."/>
            <person name="Sadzewicz L."/>
            <person name="Zhao X."/>
            <person name="Boylan J."/>
            <person name="Ott S."/>
            <person name="Bowen H."/>
            <person name="Vavikolanu K."/>
            <person name="Mehta A."/>
            <person name="Aluvathingal J."/>
            <person name="Nadendla S."/>
            <person name="Yan Y."/>
            <person name="Sichtig H."/>
        </authorList>
    </citation>
    <scope>NUCLEOTIDE SEQUENCE [LARGE SCALE GENOMIC DNA]</scope>
    <source>
        <strain evidence="1 2">FDAARGOS_1272</strain>
    </source>
</reference>
<name>A0A892IIX1_9BURK</name>
<evidence type="ECO:0000313" key="2">
    <source>
        <dbReference type="Proteomes" id="UP000625568"/>
    </source>
</evidence>
<dbReference type="Proteomes" id="UP000625568">
    <property type="component" value="Chromosome 2"/>
</dbReference>
<proteinExistence type="predicted"/>
<dbReference type="EMBL" id="CP069483">
    <property type="protein sequence ID" value="QRO80770.1"/>
    <property type="molecule type" value="Genomic_DNA"/>
</dbReference>
<accession>A0A892IIX1</accession>
<keyword evidence="1" id="KW-0418">Kinase</keyword>
<keyword evidence="2" id="KW-1185">Reference proteome</keyword>
<dbReference type="RefSeq" id="WP_035975420.1">
    <property type="nucleotide sequence ID" value="NZ_CABVPR010000016.1"/>
</dbReference>
<dbReference type="AlphaFoldDB" id="A0A892IIX1"/>
<dbReference type="SUPFAM" id="SSF52540">
    <property type="entry name" value="P-loop containing nucleoside triphosphate hydrolases"/>
    <property type="match status" value="1"/>
</dbReference>
<sequence>MLARHPLTVIHLNGPINSGKTTIGVALAQRLPDARFIDGDDHDAPDDAPFDVQWAIALARIVDHIATAREGHLVIAYPIGDAEFARLRAACDARGARLFVVTLAPPEAVASSDRGERVLTEWERRRIAAMYREGYASRAFSDCFVDTSKASADACAQQIAERVATFRA</sequence>
<keyword evidence="1" id="KW-0808">Transferase</keyword>
<protein>
    <submittedName>
        <fullName evidence="1">Shikimate kinase</fullName>
    </submittedName>
</protein>
<dbReference type="InterPro" id="IPR027417">
    <property type="entry name" value="P-loop_NTPase"/>
</dbReference>
<evidence type="ECO:0000313" key="1">
    <source>
        <dbReference type="EMBL" id="QRO80770.1"/>
    </source>
</evidence>
<dbReference type="GO" id="GO:0016301">
    <property type="term" value="F:kinase activity"/>
    <property type="evidence" value="ECO:0007669"/>
    <property type="project" value="UniProtKB-KW"/>
</dbReference>